<evidence type="ECO:0000313" key="3">
    <source>
        <dbReference type="Proteomes" id="UP000886805"/>
    </source>
</evidence>
<feature type="transmembrane region" description="Helical" evidence="1">
    <location>
        <begin position="31"/>
        <end position="48"/>
    </location>
</feature>
<gene>
    <name evidence="2" type="ORF">H9849_03280</name>
</gene>
<keyword evidence="1" id="KW-0472">Membrane</keyword>
<dbReference type="EMBL" id="DXEQ01000095">
    <property type="protein sequence ID" value="HIX72024.1"/>
    <property type="molecule type" value="Genomic_DNA"/>
</dbReference>
<sequence>MFEMFLTIMAALIAALYGISQSVFMNGPHRNYYRIALVVVILIVYILYKIHHNARRRHLRRLHVEPEAYVYYAKYTSILYRAGYLISYFIQNILFDYVYMWRNFNFCKGLDVYDGGVGEYYMKFRHTWYRYMKLTRYRHKVSLRKLQSYAADVKNQMIVDALQTDEEKEMYLNYAAEAKAYFEEHQTMTRAALKSFANYKQIDWYYRKNIRRNYKAIAFIRKYQPMIIEIVRQKEEWAQRDINDFRKKNF</sequence>
<keyword evidence="1" id="KW-0812">Transmembrane</keyword>
<protein>
    <submittedName>
        <fullName evidence="2">Uncharacterized protein</fullName>
    </submittedName>
</protein>
<dbReference type="AlphaFoldDB" id="A0A9D1X350"/>
<accession>A0A9D1X350</accession>
<evidence type="ECO:0000313" key="2">
    <source>
        <dbReference type="EMBL" id="HIX72024.1"/>
    </source>
</evidence>
<reference evidence="2" key="2">
    <citation type="submission" date="2021-04" db="EMBL/GenBank/DDBJ databases">
        <authorList>
            <person name="Gilroy R."/>
        </authorList>
    </citation>
    <scope>NUCLEOTIDE SEQUENCE</scope>
    <source>
        <strain evidence="2">ChiSxjej3B15-1167</strain>
    </source>
</reference>
<reference evidence="2" key="1">
    <citation type="journal article" date="2021" name="PeerJ">
        <title>Extensive microbial diversity within the chicken gut microbiome revealed by metagenomics and culture.</title>
        <authorList>
            <person name="Gilroy R."/>
            <person name="Ravi A."/>
            <person name="Getino M."/>
            <person name="Pursley I."/>
            <person name="Horton D.L."/>
            <person name="Alikhan N.F."/>
            <person name="Baker D."/>
            <person name="Gharbi K."/>
            <person name="Hall N."/>
            <person name="Watson M."/>
            <person name="Adriaenssens E.M."/>
            <person name="Foster-Nyarko E."/>
            <person name="Jarju S."/>
            <person name="Secka A."/>
            <person name="Antonio M."/>
            <person name="Oren A."/>
            <person name="Chaudhuri R.R."/>
            <person name="La Ragione R."/>
            <person name="Hildebrand F."/>
            <person name="Pallen M.J."/>
        </authorList>
    </citation>
    <scope>NUCLEOTIDE SEQUENCE</scope>
    <source>
        <strain evidence="2">ChiSxjej3B15-1167</strain>
    </source>
</reference>
<name>A0A9D1X350_9FIRM</name>
<comment type="caution">
    <text evidence="2">The sequence shown here is derived from an EMBL/GenBank/DDBJ whole genome shotgun (WGS) entry which is preliminary data.</text>
</comment>
<proteinExistence type="predicted"/>
<feature type="transmembrane region" description="Helical" evidence="1">
    <location>
        <begin position="69"/>
        <end position="90"/>
    </location>
</feature>
<organism evidence="2 3">
    <name type="scientific">Candidatus Anaerobutyricum stercoripullorum</name>
    <dbReference type="NCBI Taxonomy" id="2838456"/>
    <lineage>
        <taxon>Bacteria</taxon>
        <taxon>Bacillati</taxon>
        <taxon>Bacillota</taxon>
        <taxon>Clostridia</taxon>
        <taxon>Lachnospirales</taxon>
        <taxon>Lachnospiraceae</taxon>
        <taxon>Anaerobutyricum</taxon>
    </lineage>
</organism>
<evidence type="ECO:0000256" key="1">
    <source>
        <dbReference type="SAM" id="Phobius"/>
    </source>
</evidence>
<dbReference type="Proteomes" id="UP000886805">
    <property type="component" value="Unassembled WGS sequence"/>
</dbReference>
<keyword evidence="1" id="KW-1133">Transmembrane helix</keyword>